<accession>D6SN58</accession>
<dbReference type="Proteomes" id="UP000005496">
    <property type="component" value="Unassembled WGS sequence"/>
</dbReference>
<dbReference type="GO" id="GO:0006313">
    <property type="term" value="P:DNA transposition"/>
    <property type="evidence" value="ECO:0007669"/>
    <property type="project" value="InterPro"/>
</dbReference>
<reference evidence="2" key="1">
    <citation type="submission" date="2010-05" db="EMBL/GenBank/DDBJ databases">
        <title>The draft genome of Desulfonatronospira thiodismutans ASO3-1.</title>
        <authorList>
            <consortium name="US DOE Joint Genome Institute (JGI-PGF)"/>
            <person name="Lucas S."/>
            <person name="Copeland A."/>
            <person name="Lapidus A."/>
            <person name="Cheng J.-F."/>
            <person name="Bruce D."/>
            <person name="Goodwin L."/>
            <person name="Pitluck S."/>
            <person name="Chertkov O."/>
            <person name="Brettin T."/>
            <person name="Detter J.C."/>
            <person name="Han C."/>
            <person name="Land M.L."/>
            <person name="Hauser L."/>
            <person name="Kyrpides N."/>
            <person name="Mikhailova N."/>
            <person name="Muyzer G."/>
            <person name="Woyke T."/>
        </authorList>
    </citation>
    <scope>NUCLEOTIDE SEQUENCE [LARGE SCALE GENOMIC DNA]</scope>
    <source>
        <strain evidence="2">ASO3-1</strain>
    </source>
</reference>
<name>D6SN58_9BACT</name>
<dbReference type="OrthoDB" id="9814067at2"/>
<dbReference type="InterPro" id="IPR002686">
    <property type="entry name" value="Transposase_17"/>
</dbReference>
<dbReference type="SMART" id="SM01321">
    <property type="entry name" value="Y1_Tnp"/>
    <property type="match status" value="1"/>
</dbReference>
<dbReference type="GO" id="GO:0003677">
    <property type="term" value="F:DNA binding"/>
    <property type="evidence" value="ECO:0007669"/>
    <property type="project" value="InterPro"/>
</dbReference>
<dbReference type="AlphaFoldDB" id="D6SN58"/>
<protein>
    <recommendedName>
        <fullName evidence="1">Transposase IS200-like domain-containing protein</fullName>
    </recommendedName>
</protein>
<dbReference type="Gene3D" id="3.30.70.1290">
    <property type="entry name" value="Transposase IS200-like"/>
    <property type="match status" value="1"/>
</dbReference>
<gene>
    <name evidence="2" type="ORF">Dthio_PD1532</name>
</gene>
<dbReference type="PANTHER" id="PTHR34322">
    <property type="entry name" value="TRANSPOSASE, Y1_TNP DOMAIN-CONTAINING"/>
    <property type="match status" value="1"/>
</dbReference>
<dbReference type="InterPro" id="IPR036515">
    <property type="entry name" value="Transposase_17_sf"/>
</dbReference>
<dbReference type="SUPFAM" id="SSF143422">
    <property type="entry name" value="Transposase IS200-like"/>
    <property type="match status" value="1"/>
</dbReference>
<comment type="caution">
    <text evidence="2">The sequence shown here is derived from an EMBL/GenBank/DDBJ whole genome shotgun (WGS) entry which is preliminary data.</text>
</comment>
<proteinExistence type="predicted"/>
<organism evidence="2 3">
    <name type="scientific">Desulfonatronospira thiodismutans ASO3-1</name>
    <dbReference type="NCBI Taxonomy" id="555779"/>
    <lineage>
        <taxon>Bacteria</taxon>
        <taxon>Pseudomonadati</taxon>
        <taxon>Thermodesulfobacteriota</taxon>
        <taxon>Desulfovibrionia</taxon>
        <taxon>Desulfovibrionales</taxon>
        <taxon>Desulfonatronovibrionaceae</taxon>
        <taxon>Desulfonatronospira</taxon>
    </lineage>
</organism>
<dbReference type="PANTHER" id="PTHR34322:SF2">
    <property type="entry name" value="TRANSPOSASE IS200-LIKE DOMAIN-CONTAINING PROTEIN"/>
    <property type="match status" value="1"/>
</dbReference>
<sequence length="264" mass="30966">MPRANRYFLPDHLWHITHRCHKKEFLLKFAKDRSTWIKWLFEAKKRYGLQVLNYTVTSNHIHLLVHGHEDKDVIPRSLQLVAGRTGQEYNQRKKRKGAFWEDRYHATAVDVDEHLVKCLVYIDMNMVRARVVKHPKEWSHGGYPEIVKPQQRYRIISRDLLKRLLDIDDDLSKVYSGWVQAAVDERTPRQPGWTESVAVGCKVFVEKIKELLGGKACGRRVHEVDKTGSYALKEPVSAYNDVFGGEMGLLRSENRLFWDIYPDI</sequence>
<dbReference type="RefSeq" id="WP_008869514.1">
    <property type="nucleotide sequence ID" value="NZ_ACJN02000002.1"/>
</dbReference>
<dbReference type="EMBL" id="ACJN02000002">
    <property type="protein sequence ID" value="EFI34184.1"/>
    <property type="molecule type" value="Genomic_DNA"/>
</dbReference>
<keyword evidence="3" id="KW-1185">Reference proteome</keyword>
<dbReference type="Pfam" id="PF01797">
    <property type="entry name" value="Y1_Tnp"/>
    <property type="match status" value="1"/>
</dbReference>
<evidence type="ECO:0000313" key="3">
    <source>
        <dbReference type="Proteomes" id="UP000005496"/>
    </source>
</evidence>
<feature type="domain" description="Transposase IS200-like" evidence="1">
    <location>
        <begin position="9"/>
        <end position="125"/>
    </location>
</feature>
<dbReference type="eggNOG" id="COG1943">
    <property type="taxonomic scope" value="Bacteria"/>
</dbReference>
<dbReference type="GO" id="GO:0004803">
    <property type="term" value="F:transposase activity"/>
    <property type="evidence" value="ECO:0007669"/>
    <property type="project" value="InterPro"/>
</dbReference>
<evidence type="ECO:0000313" key="2">
    <source>
        <dbReference type="EMBL" id="EFI34184.1"/>
    </source>
</evidence>
<evidence type="ECO:0000259" key="1">
    <source>
        <dbReference type="SMART" id="SM01321"/>
    </source>
</evidence>